<feature type="transmembrane region" description="Helical" evidence="1">
    <location>
        <begin position="463"/>
        <end position="485"/>
    </location>
</feature>
<sequence length="515" mass="55347">MNLRKTKLKEKLLEKLEETLKAVLPVLAIVLVLCFTVAPVEPGIMLAFLLGAVLLIVGMMFFTLGADMAMTPIGENVGTGMTKTRKLWLMVALTFILGFIVTMAEPDLQVLAEQVPSVPNIVLVLSVAAGVGIFLVSALLRMLYRVSLSHMLIVLYAAVFLLAYLAPGDYIAVAFDAGGVTTGPMTVPFIMAFGIGISAIRSDERAEDDSFGLVALSSVGPILSVLALSLIYRPESAEYVPARIPDIGDSVELWKLFAGELPEYMKEMAISLLPIIFFFSVFQFVFRQVPKRMLIRTGVGMIYTYVGLVLFLTGVNVGFMPAGNYMGQVLAGQPYKWLIVPAGMLIGFFIVRAEPAVFVLTRQVEDITSGAISAGAMGLSLSIGVAVSLGLAMVRVLTGISVFWFVIPGYAAALLLSFFVPKIFTAIAFDSGGVASGPMTATFLLPFAIGVCTNIGGNVVTDAFGVVAMVAMTPLITIQTLGLVYELRSGYLERRDAKRAEAVFEQLPDDEIIEL</sequence>
<feature type="transmembrane region" description="Helical" evidence="1">
    <location>
        <begin position="432"/>
        <end position="457"/>
    </location>
</feature>
<dbReference type="Proteomes" id="UP000823909">
    <property type="component" value="Unassembled WGS sequence"/>
</dbReference>
<comment type="caution">
    <text evidence="2">The sequence shown here is derived from an EMBL/GenBank/DDBJ whole genome shotgun (WGS) entry which is preliminary data.</text>
</comment>
<feature type="transmembrane region" description="Helical" evidence="1">
    <location>
        <begin position="118"/>
        <end position="140"/>
    </location>
</feature>
<feature type="transmembrane region" description="Helical" evidence="1">
    <location>
        <begin position="372"/>
        <end position="394"/>
    </location>
</feature>
<evidence type="ECO:0000313" key="3">
    <source>
        <dbReference type="Proteomes" id="UP000823909"/>
    </source>
</evidence>
<dbReference type="Pfam" id="PF07556">
    <property type="entry name" value="DUF1538"/>
    <property type="match status" value="2"/>
</dbReference>
<keyword evidence="1" id="KW-1133">Transmembrane helix</keyword>
<accession>A0A9D2RD21</accession>
<gene>
    <name evidence="2" type="ORF">H9910_04390</name>
</gene>
<feature type="transmembrane region" description="Helical" evidence="1">
    <location>
        <begin position="44"/>
        <end position="66"/>
    </location>
</feature>
<dbReference type="EMBL" id="DWUU01000025">
    <property type="protein sequence ID" value="HJD42232.1"/>
    <property type="molecule type" value="Genomic_DNA"/>
</dbReference>
<feature type="transmembrane region" description="Helical" evidence="1">
    <location>
        <begin position="400"/>
        <end position="420"/>
    </location>
</feature>
<feature type="transmembrane region" description="Helical" evidence="1">
    <location>
        <begin position="152"/>
        <end position="175"/>
    </location>
</feature>
<keyword evidence="1" id="KW-0812">Transmembrane</keyword>
<dbReference type="AlphaFoldDB" id="A0A9D2RD21"/>
<organism evidence="2 3">
    <name type="scientific">Candidatus Mediterraneibacter quadrami</name>
    <dbReference type="NCBI Taxonomy" id="2838684"/>
    <lineage>
        <taxon>Bacteria</taxon>
        <taxon>Bacillati</taxon>
        <taxon>Bacillota</taxon>
        <taxon>Clostridia</taxon>
        <taxon>Lachnospirales</taxon>
        <taxon>Lachnospiraceae</taxon>
        <taxon>Mediterraneibacter</taxon>
    </lineage>
</organism>
<feature type="transmembrane region" description="Helical" evidence="1">
    <location>
        <begin position="339"/>
        <end position="360"/>
    </location>
</feature>
<dbReference type="InterPro" id="IPR011435">
    <property type="entry name" value="UmpAB"/>
</dbReference>
<feature type="transmembrane region" description="Helical" evidence="1">
    <location>
        <begin position="20"/>
        <end position="38"/>
    </location>
</feature>
<feature type="transmembrane region" description="Helical" evidence="1">
    <location>
        <begin position="268"/>
        <end position="286"/>
    </location>
</feature>
<name>A0A9D2RD21_9FIRM</name>
<reference evidence="2" key="2">
    <citation type="submission" date="2021-04" db="EMBL/GenBank/DDBJ databases">
        <authorList>
            <person name="Gilroy R."/>
        </authorList>
    </citation>
    <scope>NUCLEOTIDE SEQUENCE</scope>
    <source>
        <strain evidence="2">ChiBcec15-3976</strain>
    </source>
</reference>
<feature type="transmembrane region" description="Helical" evidence="1">
    <location>
        <begin position="181"/>
        <end position="200"/>
    </location>
</feature>
<proteinExistence type="predicted"/>
<feature type="transmembrane region" description="Helical" evidence="1">
    <location>
        <begin position="212"/>
        <end position="232"/>
    </location>
</feature>
<protein>
    <submittedName>
        <fullName evidence="2">DUF1538 domain-containing protein</fullName>
    </submittedName>
</protein>
<evidence type="ECO:0000256" key="1">
    <source>
        <dbReference type="SAM" id="Phobius"/>
    </source>
</evidence>
<feature type="transmembrane region" description="Helical" evidence="1">
    <location>
        <begin position="87"/>
        <end position="106"/>
    </location>
</feature>
<reference evidence="2" key="1">
    <citation type="journal article" date="2021" name="PeerJ">
        <title>Extensive microbial diversity within the chicken gut microbiome revealed by metagenomics and culture.</title>
        <authorList>
            <person name="Gilroy R."/>
            <person name="Ravi A."/>
            <person name="Getino M."/>
            <person name="Pursley I."/>
            <person name="Horton D.L."/>
            <person name="Alikhan N.F."/>
            <person name="Baker D."/>
            <person name="Gharbi K."/>
            <person name="Hall N."/>
            <person name="Watson M."/>
            <person name="Adriaenssens E.M."/>
            <person name="Foster-Nyarko E."/>
            <person name="Jarju S."/>
            <person name="Secka A."/>
            <person name="Antonio M."/>
            <person name="Oren A."/>
            <person name="Chaudhuri R.R."/>
            <person name="La Ragione R."/>
            <person name="Hildebrand F."/>
            <person name="Pallen M.J."/>
        </authorList>
    </citation>
    <scope>NUCLEOTIDE SEQUENCE</scope>
    <source>
        <strain evidence="2">ChiBcec15-3976</strain>
    </source>
</reference>
<keyword evidence="1" id="KW-0472">Membrane</keyword>
<feature type="transmembrane region" description="Helical" evidence="1">
    <location>
        <begin position="298"/>
        <end position="319"/>
    </location>
</feature>
<evidence type="ECO:0000313" key="2">
    <source>
        <dbReference type="EMBL" id="HJD42232.1"/>
    </source>
</evidence>